<evidence type="ECO:0000256" key="1">
    <source>
        <dbReference type="ARBA" id="ARBA00022737"/>
    </source>
</evidence>
<dbReference type="PRINTS" id="PR01415">
    <property type="entry name" value="ANKYRIN"/>
</dbReference>
<dbReference type="SUPFAM" id="SSF48403">
    <property type="entry name" value="Ankyrin repeat"/>
    <property type="match status" value="1"/>
</dbReference>
<dbReference type="PROSITE" id="PS50088">
    <property type="entry name" value="ANK_REPEAT"/>
    <property type="match status" value="3"/>
</dbReference>
<dbReference type="GO" id="GO:0045944">
    <property type="term" value="P:positive regulation of transcription by RNA polymerase II"/>
    <property type="evidence" value="ECO:0007669"/>
    <property type="project" value="TreeGrafter"/>
</dbReference>
<name>A0AAD2CI72_9STRA</name>
<gene>
    <name evidence="4" type="ORF">CYCCA115_LOCUS1583</name>
</gene>
<dbReference type="GO" id="GO:0005634">
    <property type="term" value="C:nucleus"/>
    <property type="evidence" value="ECO:0007669"/>
    <property type="project" value="TreeGrafter"/>
</dbReference>
<organism evidence="4 5">
    <name type="scientific">Cylindrotheca closterium</name>
    <dbReference type="NCBI Taxonomy" id="2856"/>
    <lineage>
        <taxon>Eukaryota</taxon>
        <taxon>Sar</taxon>
        <taxon>Stramenopiles</taxon>
        <taxon>Ochrophyta</taxon>
        <taxon>Bacillariophyta</taxon>
        <taxon>Bacillariophyceae</taxon>
        <taxon>Bacillariophycidae</taxon>
        <taxon>Bacillariales</taxon>
        <taxon>Bacillariaceae</taxon>
        <taxon>Cylindrotheca</taxon>
    </lineage>
</organism>
<keyword evidence="2 3" id="KW-0040">ANK repeat</keyword>
<dbReference type="Pfam" id="PF00023">
    <property type="entry name" value="Ank"/>
    <property type="match status" value="1"/>
</dbReference>
<protein>
    <submittedName>
        <fullName evidence="4">Uncharacterized protein</fullName>
    </submittedName>
</protein>
<evidence type="ECO:0000256" key="3">
    <source>
        <dbReference type="PROSITE-ProRule" id="PRU00023"/>
    </source>
</evidence>
<evidence type="ECO:0000313" key="5">
    <source>
        <dbReference type="Proteomes" id="UP001295423"/>
    </source>
</evidence>
<comment type="caution">
    <text evidence="4">The sequence shown here is derived from an EMBL/GenBank/DDBJ whole genome shotgun (WGS) entry which is preliminary data.</text>
</comment>
<feature type="repeat" description="ANK" evidence="3">
    <location>
        <begin position="108"/>
        <end position="140"/>
    </location>
</feature>
<evidence type="ECO:0000313" key="4">
    <source>
        <dbReference type="EMBL" id="CAJ1928987.1"/>
    </source>
</evidence>
<dbReference type="PANTHER" id="PTHR24193">
    <property type="entry name" value="ANKYRIN REPEAT PROTEIN"/>
    <property type="match status" value="1"/>
</dbReference>
<evidence type="ECO:0000256" key="2">
    <source>
        <dbReference type="ARBA" id="ARBA00023043"/>
    </source>
</evidence>
<dbReference type="GO" id="GO:0000976">
    <property type="term" value="F:transcription cis-regulatory region binding"/>
    <property type="evidence" value="ECO:0007669"/>
    <property type="project" value="TreeGrafter"/>
</dbReference>
<proteinExistence type="predicted"/>
<dbReference type="PROSITE" id="PS50297">
    <property type="entry name" value="ANK_REP_REGION"/>
    <property type="match status" value="3"/>
</dbReference>
<dbReference type="InterPro" id="IPR002110">
    <property type="entry name" value="Ankyrin_rpt"/>
</dbReference>
<dbReference type="Gene3D" id="1.25.40.20">
    <property type="entry name" value="Ankyrin repeat-containing domain"/>
    <property type="match status" value="1"/>
</dbReference>
<feature type="repeat" description="ANK" evidence="3">
    <location>
        <begin position="9"/>
        <end position="41"/>
    </location>
</feature>
<accession>A0AAD2CI72</accession>
<keyword evidence="1" id="KW-0677">Repeat</keyword>
<dbReference type="Pfam" id="PF12796">
    <property type="entry name" value="Ank_2"/>
    <property type="match status" value="1"/>
</dbReference>
<keyword evidence="5" id="KW-1185">Reference proteome</keyword>
<feature type="repeat" description="ANK" evidence="3">
    <location>
        <begin position="75"/>
        <end position="107"/>
    </location>
</feature>
<dbReference type="Proteomes" id="UP001295423">
    <property type="component" value="Unassembled WGS sequence"/>
</dbReference>
<dbReference type="PANTHER" id="PTHR24193:SF121">
    <property type="entry name" value="ADA2A-CONTAINING COMPLEX COMPONENT 3, ISOFORM D"/>
    <property type="match status" value="1"/>
</dbReference>
<dbReference type="InterPro" id="IPR036770">
    <property type="entry name" value="Ankyrin_rpt-contain_sf"/>
</dbReference>
<dbReference type="AlphaFoldDB" id="A0AAD2CI72"/>
<dbReference type="EMBL" id="CAKOGP040000069">
    <property type="protein sequence ID" value="CAJ1928987.1"/>
    <property type="molecule type" value="Genomic_DNA"/>
</dbReference>
<reference evidence="4" key="1">
    <citation type="submission" date="2023-08" db="EMBL/GenBank/DDBJ databases">
        <authorList>
            <person name="Audoor S."/>
            <person name="Bilcke G."/>
        </authorList>
    </citation>
    <scope>NUCLEOTIDE SEQUENCE</scope>
</reference>
<dbReference type="SMART" id="SM00248">
    <property type="entry name" value="ANK"/>
    <property type="match status" value="4"/>
</dbReference>
<sequence length="191" mass="21357">MDIETTGADESTPLHQASKKGQAEVVKFLLRQGANTETTCGADDATPLHDTSDERVLQLFLGPSHRANLEARNELKQTPLHLAASQGRLEAAQMLLDGGVDMEATDSFGLTPLDQACYSGFVEVARLLLDRGAAIERKPNLETTPLYHAAGQGKTEVVWLLLCRYPWLVERRSEYHDQDRKTKRRRIQYEP</sequence>
<dbReference type="InterPro" id="IPR050663">
    <property type="entry name" value="Ankyrin-SOCS_Box"/>
</dbReference>